<evidence type="ECO:0000313" key="4">
    <source>
        <dbReference type="EnsemblFungi" id="EJT79734"/>
    </source>
</evidence>
<feature type="domain" description="DUF7924" evidence="2">
    <location>
        <begin position="222"/>
        <end position="422"/>
    </location>
</feature>
<reference evidence="4" key="5">
    <citation type="submission" date="2018-04" db="UniProtKB">
        <authorList>
            <consortium name="EnsemblFungi"/>
        </authorList>
    </citation>
    <scope>IDENTIFICATION</scope>
    <source>
        <strain evidence="4">R3-111a-1</strain>
    </source>
</reference>
<dbReference type="STRING" id="644352.J3NU63"/>
<feature type="compositionally biased region" description="Polar residues" evidence="1">
    <location>
        <begin position="1"/>
        <end position="17"/>
    </location>
</feature>
<feature type="region of interest" description="Disordered" evidence="1">
    <location>
        <begin position="1"/>
        <end position="91"/>
    </location>
</feature>
<dbReference type="PANTHER" id="PTHR42470">
    <property type="entry name" value="VAST DOMAIN-CONTAINING PROTEIN"/>
    <property type="match status" value="1"/>
</dbReference>
<evidence type="ECO:0000259" key="2">
    <source>
        <dbReference type="Pfam" id="PF25545"/>
    </source>
</evidence>
<dbReference type="AlphaFoldDB" id="J3NU63"/>
<proteinExistence type="predicted"/>
<feature type="region of interest" description="Disordered" evidence="1">
    <location>
        <begin position="427"/>
        <end position="537"/>
    </location>
</feature>
<organism evidence="3">
    <name type="scientific">Gaeumannomyces tritici (strain R3-111a-1)</name>
    <name type="common">Wheat and barley take-all root rot fungus</name>
    <name type="synonym">Gaeumannomyces graminis var. tritici</name>
    <dbReference type="NCBI Taxonomy" id="644352"/>
    <lineage>
        <taxon>Eukaryota</taxon>
        <taxon>Fungi</taxon>
        <taxon>Dikarya</taxon>
        <taxon>Ascomycota</taxon>
        <taxon>Pezizomycotina</taxon>
        <taxon>Sordariomycetes</taxon>
        <taxon>Sordariomycetidae</taxon>
        <taxon>Magnaporthales</taxon>
        <taxon>Magnaporthaceae</taxon>
        <taxon>Gaeumannomyces</taxon>
    </lineage>
</organism>
<keyword evidence="5" id="KW-1185">Reference proteome</keyword>
<feature type="region of interest" description="Disordered" evidence="1">
    <location>
        <begin position="108"/>
        <end position="157"/>
    </location>
</feature>
<dbReference type="OrthoDB" id="5426775at2759"/>
<evidence type="ECO:0000313" key="3">
    <source>
        <dbReference type="EMBL" id="EJT79734.1"/>
    </source>
</evidence>
<evidence type="ECO:0000256" key="1">
    <source>
        <dbReference type="SAM" id="MobiDB-lite"/>
    </source>
</evidence>
<reference evidence="3" key="3">
    <citation type="submission" date="2010-09" db="EMBL/GenBank/DDBJ databases">
        <title>Annotation of Gaeumannomyces graminis var. tritici R3-111a-1.</title>
        <authorList>
            <consortium name="The Broad Institute Genome Sequencing Platform"/>
            <person name="Ma L.-J."/>
            <person name="Dead R."/>
            <person name="Young S.K."/>
            <person name="Zeng Q."/>
            <person name="Gargeya S."/>
            <person name="Fitzgerald M."/>
            <person name="Haas B."/>
            <person name="Abouelleil A."/>
            <person name="Alvarado L."/>
            <person name="Arachchi H.M."/>
            <person name="Berlin A."/>
            <person name="Brown A."/>
            <person name="Chapman S.B."/>
            <person name="Chen Z."/>
            <person name="Dunbar C."/>
            <person name="Freedman E."/>
            <person name="Gearin G."/>
            <person name="Gellesch M."/>
            <person name="Goldberg J."/>
            <person name="Griggs A."/>
            <person name="Gujja S."/>
            <person name="Heiman D."/>
            <person name="Howarth C."/>
            <person name="Larson L."/>
            <person name="Lui A."/>
            <person name="MacDonald P.J.P."/>
            <person name="Mehta T."/>
            <person name="Montmayeur A."/>
            <person name="Murphy C."/>
            <person name="Neiman D."/>
            <person name="Pearson M."/>
            <person name="Priest M."/>
            <person name="Roberts A."/>
            <person name="Saif S."/>
            <person name="Shea T."/>
            <person name="Shenoy N."/>
            <person name="Sisk P."/>
            <person name="Stolte C."/>
            <person name="Sykes S."/>
            <person name="Yandava C."/>
            <person name="Wortman J."/>
            <person name="Nusbaum C."/>
            <person name="Birren B."/>
        </authorList>
    </citation>
    <scope>NUCLEOTIDE SEQUENCE</scope>
    <source>
        <strain evidence="3">R3-111a-1</strain>
    </source>
</reference>
<dbReference type="GeneID" id="20345276"/>
<dbReference type="EnsemblFungi" id="EJT79734">
    <property type="protein sequence ID" value="EJT79734"/>
    <property type="gene ID" value="GGTG_04818"/>
</dbReference>
<dbReference type="Pfam" id="PF25545">
    <property type="entry name" value="DUF7924"/>
    <property type="match status" value="1"/>
</dbReference>
<feature type="compositionally biased region" description="Acidic residues" evidence="1">
    <location>
        <begin position="469"/>
        <end position="503"/>
    </location>
</feature>
<reference evidence="4" key="4">
    <citation type="journal article" date="2015" name="G3 (Bethesda)">
        <title>Genome sequences of three phytopathogenic species of the Magnaporthaceae family of fungi.</title>
        <authorList>
            <person name="Okagaki L.H."/>
            <person name="Nunes C.C."/>
            <person name="Sailsbery J."/>
            <person name="Clay B."/>
            <person name="Brown D."/>
            <person name="John T."/>
            <person name="Oh Y."/>
            <person name="Young N."/>
            <person name="Fitzgerald M."/>
            <person name="Haas B.J."/>
            <person name="Zeng Q."/>
            <person name="Young S."/>
            <person name="Adiconis X."/>
            <person name="Fan L."/>
            <person name="Levin J.Z."/>
            <person name="Mitchell T.K."/>
            <person name="Okubara P.A."/>
            <person name="Farman M.L."/>
            <person name="Kohn L.M."/>
            <person name="Birren B."/>
            <person name="Ma L.-J."/>
            <person name="Dean R.A."/>
        </authorList>
    </citation>
    <scope>NUCLEOTIDE SEQUENCE</scope>
    <source>
        <strain evidence="4">R3-111a-1</strain>
    </source>
</reference>
<dbReference type="Proteomes" id="UP000006039">
    <property type="component" value="Unassembled WGS sequence"/>
</dbReference>
<sequence>MSDSYLNPTPLQSQHANENLGRDLTPLQARKRRLLRTTTGTDRQPLKRRRVTETHQTSLEHPEQIQTSLEHPEPRFPGRPVSFPRDFPEPRHDLPARVSEWLETIPEARPQSDSHHSHSAALSEMGNAPDAGDLANLASVGTTGPSGKTTKSSSSSLVKDPLYRDVNLATNHVFVRPRRGPRPEFVTGLVDRVNQRRDSEGPLDDEILQDGHLEDLLWGPTEAEVQQYAMKHFFPTTESSDTLRCDCRLPMARRVVPGSDSEFRVSIPVPDVLYGYNLRAAFPRQQAQLNSLEAQVVANSKGLAFPFLVVEFKGGAGNFWVADNQCLGATASCVEMAEILRRKSKNCGNGEAQPLNTTAFSICMNGSEARLNVSWKHDEVDYYTAHVKSFLIQEPEHFREFLKVVRNIIDWGNGDRLKQIQASLDSLPESGEQQAKPHQSLPDRSAASSGTRRRPNRAKAVGDLPETMAEADEDSPEDEEDSPEEEEALPEEEEASPEEEEASPETIAPDAPTTPTLRRSLRFKSLRSTAQNTDSQS</sequence>
<dbReference type="RefSeq" id="XP_009220879.1">
    <property type="nucleotide sequence ID" value="XM_009222615.1"/>
</dbReference>
<reference evidence="3" key="2">
    <citation type="submission" date="2010-07" db="EMBL/GenBank/DDBJ databases">
        <authorList>
            <consortium name="The Broad Institute Genome Sequencing Platform"/>
            <consortium name="Broad Institute Genome Sequencing Center for Infectious Disease"/>
            <person name="Ma L.-J."/>
            <person name="Dead R."/>
            <person name="Young S."/>
            <person name="Zeng Q."/>
            <person name="Koehrsen M."/>
            <person name="Alvarado L."/>
            <person name="Berlin A."/>
            <person name="Chapman S.B."/>
            <person name="Chen Z."/>
            <person name="Freedman E."/>
            <person name="Gellesch M."/>
            <person name="Goldberg J."/>
            <person name="Griggs A."/>
            <person name="Gujja S."/>
            <person name="Heilman E.R."/>
            <person name="Heiman D."/>
            <person name="Hepburn T."/>
            <person name="Howarth C."/>
            <person name="Jen D."/>
            <person name="Larson L."/>
            <person name="Mehta T."/>
            <person name="Neiman D."/>
            <person name="Pearson M."/>
            <person name="Roberts A."/>
            <person name="Saif S."/>
            <person name="Shea T."/>
            <person name="Shenoy N."/>
            <person name="Sisk P."/>
            <person name="Stolte C."/>
            <person name="Sykes S."/>
            <person name="Walk T."/>
            <person name="White J."/>
            <person name="Yandava C."/>
            <person name="Haas B."/>
            <person name="Nusbaum C."/>
            <person name="Birren B."/>
        </authorList>
    </citation>
    <scope>NUCLEOTIDE SEQUENCE</scope>
    <source>
        <strain evidence="3">R3-111a-1</strain>
    </source>
</reference>
<dbReference type="PANTHER" id="PTHR42470:SF1">
    <property type="entry name" value="VAST DOMAIN-CONTAINING PROTEIN"/>
    <property type="match status" value="1"/>
</dbReference>
<protein>
    <recommendedName>
        <fullName evidence="2">DUF7924 domain-containing protein</fullName>
    </recommendedName>
</protein>
<dbReference type="VEuPathDB" id="FungiDB:GGTG_04818"/>
<accession>J3NU63</accession>
<gene>
    <name evidence="4" type="primary">20345276</name>
    <name evidence="3" type="ORF">GGTG_04818</name>
</gene>
<dbReference type="HOGENOM" id="CLU_036509_1_0_1"/>
<dbReference type="eggNOG" id="ENOG502SQPH">
    <property type="taxonomic scope" value="Eukaryota"/>
</dbReference>
<evidence type="ECO:0000313" key="5">
    <source>
        <dbReference type="Proteomes" id="UP000006039"/>
    </source>
</evidence>
<feature type="compositionally biased region" description="Low complexity" evidence="1">
    <location>
        <begin position="139"/>
        <end position="156"/>
    </location>
</feature>
<dbReference type="EMBL" id="GL385396">
    <property type="protein sequence ID" value="EJT79734.1"/>
    <property type="molecule type" value="Genomic_DNA"/>
</dbReference>
<name>J3NU63_GAET3</name>
<dbReference type="InterPro" id="IPR057684">
    <property type="entry name" value="DUF7924"/>
</dbReference>
<reference evidence="5" key="1">
    <citation type="submission" date="2010-07" db="EMBL/GenBank/DDBJ databases">
        <title>The genome sequence of Gaeumannomyces graminis var. tritici strain R3-111a-1.</title>
        <authorList>
            <consortium name="The Broad Institute Genome Sequencing Platform"/>
            <person name="Ma L.-J."/>
            <person name="Dead R."/>
            <person name="Young S."/>
            <person name="Zeng Q."/>
            <person name="Koehrsen M."/>
            <person name="Alvarado L."/>
            <person name="Berlin A."/>
            <person name="Chapman S.B."/>
            <person name="Chen Z."/>
            <person name="Freedman E."/>
            <person name="Gellesch M."/>
            <person name="Goldberg J."/>
            <person name="Griggs A."/>
            <person name="Gujja S."/>
            <person name="Heilman E.R."/>
            <person name="Heiman D."/>
            <person name="Hepburn T."/>
            <person name="Howarth C."/>
            <person name="Jen D."/>
            <person name="Larson L."/>
            <person name="Mehta T."/>
            <person name="Neiman D."/>
            <person name="Pearson M."/>
            <person name="Roberts A."/>
            <person name="Saif S."/>
            <person name="Shea T."/>
            <person name="Shenoy N."/>
            <person name="Sisk P."/>
            <person name="Stolte C."/>
            <person name="Sykes S."/>
            <person name="Walk T."/>
            <person name="White J."/>
            <person name="Yandava C."/>
            <person name="Haas B."/>
            <person name="Nusbaum C."/>
            <person name="Birren B."/>
        </authorList>
    </citation>
    <scope>NUCLEOTIDE SEQUENCE [LARGE SCALE GENOMIC DNA]</scope>
    <source>
        <strain evidence="5">R3-111a-1</strain>
    </source>
</reference>